<sequence length="354" mass="37944">MSAFPFTAAGLDVGYGNVKLSARAAGEPILRELTMPIGAVPLEQAPKKIVGGYDIRDGVIVSIDGQAWAAGMEPSHLQGFSRPTHENYPATNEYKALMIGALVKAGLTEVDMLYTGIPVAQYYGHNGVALRTQICNTMTGTHWINSTTSIKVKATTVVPQAAGAYMDILARSPDLKPSKGSPTLVIDVGYFSVDWVRVIDNAVLDRSSGSSLNATSVLLEKAAALIGMKYERPISAARLESAFRSGEETLNWGQVSLHVGEWMETAAEEIAPKVLNDVVRMQRHEEDFPNLVVLTGGGGSLYKRAAEQFFPHSKVALSREPVMANARGFQHLAHHKISAQQKAQASAATSQAAA</sequence>
<evidence type="ECO:0000259" key="1">
    <source>
        <dbReference type="Pfam" id="PF17989"/>
    </source>
</evidence>
<dbReference type="EMBL" id="LR828258">
    <property type="protein sequence ID" value="CAD0362821.1"/>
    <property type="molecule type" value="Genomic_DNA"/>
</dbReference>
<dbReference type="GeneID" id="46984087"/>
<geneLocation type="plasmid" evidence="2 3">
    <name>CFBP498_p224</name>
</geneLocation>
<evidence type="ECO:0000313" key="3">
    <source>
        <dbReference type="Proteomes" id="UP000515406"/>
    </source>
</evidence>
<dbReference type="Gene3D" id="3.30.420.40">
    <property type="match status" value="2"/>
</dbReference>
<organism evidence="2 3">
    <name type="scientific">Xanthomonas hortorum pv. vitians</name>
    <dbReference type="NCBI Taxonomy" id="83224"/>
    <lineage>
        <taxon>Bacteria</taxon>
        <taxon>Pseudomonadati</taxon>
        <taxon>Pseudomonadota</taxon>
        <taxon>Gammaproteobacteria</taxon>
        <taxon>Lysobacterales</taxon>
        <taxon>Lysobacteraceae</taxon>
        <taxon>Xanthomonas</taxon>
    </lineage>
</organism>
<reference evidence="2 3" key="1">
    <citation type="submission" date="2020-07" db="EMBL/GenBank/DDBJ databases">
        <authorList>
            <person name="Pothier F. J."/>
        </authorList>
    </citation>
    <scope>NUCLEOTIDE SEQUENCE [LARGE SCALE GENOMIC DNA]</scope>
    <source>
        <strain evidence="2 3">CFBP 498</strain>
        <plasmid evidence="2 3">CFBP498_p224</plasmid>
    </source>
</reference>
<proteinExistence type="predicted"/>
<dbReference type="EMBL" id="LR828258">
    <property type="protein sequence ID" value="CAD0362818.1"/>
    <property type="molecule type" value="Genomic_DNA"/>
</dbReference>
<evidence type="ECO:0000313" key="2">
    <source>
        <dbReference type="EMBL" id="CAD0362818.1"/>
    </source>
</evidence>
<keyword evidence="3" id="KW-1185">Reference proteome</keyword>
<dbReference type="SUPFAM" id="SSF53067">
    <property type="entry name" value="Actin-like ATPase domain"/>
    <property type="match status" value="2"/>
</dbReference>
<dbReference type="InterPro" id="IPR040607">
    <property type="entry name" value="ALP_N"/>
</dbReference>
<dbReference type="InterPro" id="IPR043129">
    <property type="entry name" value="ATPase_NBD"/>
</dbReference>
<protein>
    <recommendedName>
        <fullName evidence="1">Actin-like protein N-terminal domain-containing protein</fullName>
    </recommendedName>
</protein>
<name>A0A6V7FHM6_9XANT</name>
<dbReference type="RefSeq" id="WP_005989498.1">
    <property type="nucleotide sequence ID" value="NZ_LR828258.1"/>
</dbReference>
<dbReference type="AlphaFoldDB" id="A0A6V7FHM6"/>
<accession>A0A6V7FHM6</accession>
<keyword evidence="2" id="KW-0614">Plasmid</keyword>
<dbReference type="Pfam" id="PF17989">
    <property type="entry name" value="ALP_N"/>
    <property type="match status" value="1"/>
</dbReference>
<dbReference type="Proteomes" id="UP000515406">
    <property type="component" value="Plasmid CFBP498_p224"/>
</dbReference>
<feature type="domain" description="Actin-like protein N-terminal" evidence="1">
    <location>
        <begin position="10"/>
        <end position="163"/>
    </location>
</feature>
<gene>
    <name evidence="2" type="ORF">CFBP498_47700</name>
</gene>